<keyword evidence="1" id="KW-0812">Transmembrane</keyword>
<dbReference type="AlphaFoldDB" id="A0A0B2B996"/>
<dbReference type="RefSeq" id="WP_039356506.1">
    <property type="nucleotide sequence ID" value="NZ_PGEZ01000002.1"/>
</dbReference>
<keyword evidence="1" id="KW-1133">Transmembrane helix</keyword>
<feature type="transmembrane region" description="Helical" evidence="1">
    <location>
        <begin position="141"/>
        <end position="159"/>
    </location>
</feature>
<feature type="transmembrane region" description="Helical" evidence="1">
    <location>
        <begin position="115"/>
        <end position="134"/>
    </location>
</feature>
<feature type="transmembrane region" description="Helical" evidence="1">
    <location>
        <begin position="88"/>
        <end position="109"/>
    </location>
</feature>
<dbReference type="Pfam" id="PF07786">
    <property type="entry name" value="HGSNAT_cat"/>
    <property type="match status" value="1"/>
</dbReference>
<feature type="transmembrane region" description="Helical" evidence="1">
    <location>
        <begin position="52"/>
        <end position="76"/>
    </location>
</feature>
<sequence>MTDTNESLVPGRSTVLSGGRLLAIDAARAVALVGMMGTHLEPGREADGGVGLAHLLASGRASALFAVLAGVSIALASGGRTPPRGESWTVAAAGTSARAAVVFTVGLALGELDSGLAVILCYYGLLFVVAVPFLPLRAGWLIGLGLASAALAPVLSQWLRESATAPLAFGVPTFGSMLVDPADTFTNLVLTGYYPVLTWTAYLLVGMGIGRLPLRRLAVAVWMTAVGTVVAAAAWVGSVRWLDAGGLSALEAAGTGGHAATGPIDADVLHVGFYGTTPTTSWSWLGIASPHSGAPPDLLHTLGTAVAVIGVMLLLEHAIGRVLWPVAAIGSMTFTLYSLHVVLVATLLPRAVDDALLLHVAIAAAVAIPWRRWVGRGPLEALAARAAWAAREEVARP</sequence>
<dbReference type="OrthoDB" id="4966979at2"/>
<feature type="transmembrane region" description="Helical" evidence="1">
    <location>
        <begin position="298"/>
        <end position="315"/>
    </location>
</feature>
<keyword evidence="1" id="KW-0472">Membrane</keyword>
<feature type="transmembrane region" description="Helical" evidence="1">
    <location>
        <begin position="322"/>
        <end position="343"/>
    </location>
</feature>
<comment type="caution">
    <text evidence="3">The sequence shown here is derived from an EMBL/GenBank/DDBJ whole genome shotgun (WGS) entry which is preliminary data.</text>
</comment>
<name>A0A0B2B996_9ACTN</name>
<dbReference type="Proteomes" id="UP000230842">
    <property type="component" value="Unassembled WGS sequence"/>
</dbReference>
<evidence type="ECO:0000259" key="2">
    <source>
        <dbReference type="Pfam" id="PF07786"/>
    </source>
</evidence>
<feature type="transmembrane region" description="Helical" evidence="1">
    <location>
        <begin position="185"/>
        <end position="205"/>
    </location>
</feature>
<organism evidence="3 4">
    <name type="scientific">Mumia flava</name>
    <dbReference type="NCBI Taxonomy" id="1348852"/>
    <lineage>
        <taxon>Bacteria</taxon>
        <taxon>Bacillati</taxon>
        <taxon>Actinomycetota</taxon>
        <taxon>Actinomycetes</taxon>
        <taxon>Propionibacteriales</taxon>
        <taxon>Nocardioidaceae</taxon>
        <taxon>Mumia</taxon>
    </lineage>
</organism>
<feature type="domain" description="Heparan-alpha-glucosaminide N-acetyltransferase catalytic" evidence="2">
    <location>
        <begin position="20"/>
        <end position="237"/>
    </location>
</feature>
<proteinExistence type="predicted"/>
<feature type="transmembrane region" description="Helical" evidence="1">
    <location>
        <begin position="355"/>
        <end position="374"/>
    </location>
</feature>
<accession>A0A0B2B996</accession>
<dbReference type="EMBL" id="PGEZ01000002">
    <property type="protein sequence ID" value="PJJ53719.1"/>
    <property type="molecule type" value="Genomic_DNA"/>
</dbReference>
<reference evidence="3 4" key="1">
    <citation type="submission" date="2017-11" db="EMBL/GenBank/DDBJ databases">
        <title>Genomic Encyclopedia of Archaeal and Bacterial Type Strains, Phase II (KMG-II): From Individual Species to Whole Genera.</title>
        <authorList>
            <person name="Goeker M."/>
        </authorList>
    </citation>
    <scope>NUCLEOTIDE SEQUENCE [LARGE SCALE GENOMIC DNA]</scope>
    <source>
        <strain evidence="3 4">DSM 27763</strain>
    </source>
</reference>
<evidence type="ECO:0000313" key="3">
    <source>
        <dbReference type="EMBL" id="PJJ53719.1"/>
    </source>
</evidence>
<protein>
    <submittedName>
        <fullName evidence="3">Uncharacterized protein DUF1624</fullName>
    </submittedName>
</protein>
<feature type="transmembrane region" description="Helical" evidence="1">
    <location>
        <begin position="217"/>
        <end position="237"/>
    </location>
</feature>
<gene>
    <name evidence="3" type="ORF">CLV56_3211</name>
</gene>
<evidence type="ECO:0000256" key="1">
    <source>
        <dbReference type="SAM" id="Phobius"/>
    </source>
</evidence>
<dbReference type="InterPro" id="IPR012429">
    <property type="entry name" value="HGSNAT_cat"/>
</dbReference>
<evidence type="ECO:0000313" key="4">
    <source>
        <dbReference type="Proteomes" id="UP000230842"/>
    </source>
</evidence>
<keyword evidence="4" id="KW-1185">Reference proteome</keyword>